<dbReference type="PANTHER" id="PTHR34605">
    <property type="entry name" value="PHAGE_INTEGRASE DOMAIN-CONTAINING PROTEIN"/>
    <property type="match status" value="1"/>
</dbReference>
<dbReference type="OrthoDB" id="3254696at2759"/>
<sequence>MSSNQNRSRRKERTTLEETEEGTAGKKRKKELSKERAAKRTCLERFDDFDTQARKADKKHMEVTNSAWALATRKKYGSHLNDFHKFCERKGIPESQRFPVSHATLLEYVADMNGKVGSKAVGDRVTALKNVHAKAAMPWAGDTRQMQLMKKAVANSAPDPTVEKRAPVTQYRMQILERRLNFRKGRDIAISFAAKVGLLAMLRLGEFLPASNKPSRLEERKLPKGRDMKEPFSEHGSRMLNLPTGKTSGERGALVPLCKQQEKCMDGVRIWEVHRIVNEIEEDTPMASYLDEKGRRNLLTKSEFMKACNTLWEEEGLPPLTGHSFRIGGATHYLVSGVETNVVKAMGRWKSDAFKEYWRNLETLAAIHIELLPVREKISRLKH</sequence>
<dbReference type="Proteomes" id="UP000054007">
    <property type="component" value="Unassembled WGS sequence"/>
</dbReference>
<keyword evidence="5" id="KW-1185">Reference proteome</keyword>
<accession>A0A0D7B4N6</accession>
<evidence type="ECO:0000256" key="1">
    <source>
        <dbReference type="ARBA" id="ARBA00023125"/>
    </source>
</evidence>
<dbReference type="STRING" id="1314674.A0A0D7B4N6"/>
<dbReference type="AlphaFoldDB" id="A0A0D7B4N6"/>
<reference evidence="4 5" key="1">
    <citation type="journal article" date="2015" name="Fungal Genet. Biol.">
        <title>Evolution of novel wood decay mechanisms in Agaricales revealed by the genome sequences of Fistulina hepatica and Cylindrobasidium torrendii.</title>
        <authorList>
            <person name="Floudas D."/>
            <person name="Held B.W."/>
            <person name="Riley R."/>
            <person name="Nagy L.G."/>
            <person name="Koehler G."/>
            <person name="Ransdell A.S."/>
            <person name="Younus H."/>
            <person name="Chow J."/>
            <person name="Chiniquy J."/>
            <person name="Lipzen A."/>
            <person name="Tritt A."/>
            <person name="Sun H."/>
            <person name="Haridas S."/>
            <person name="LaButti K."/>
            <person name="Ohm R.A."/>
            <person name="Kues U."/>
            <person name="Blanchette R.A."/>
            <person name="Grigoriev I.V."/>
            <person name="Minto R.E."/>
            <person name="Hibbett D.S."/>
        </authorList>
    </citation>
    <scope>NUCLEOTIDE SEQUENCE [LARGE SCALE GENOMIC DNA]</scope>
    <source>
        <strain evidence="4 5">FP15055 ss-10</strain>
    </source>
</reference>
<dbReference type="GO" id="GO:0015074">
    <property type="term" value="P:DNA integration"/>
    <property type="evidence" value="ECO:0007669"/>
    <property type="project" value="InterPro"/>
</dbReference>
<feature type="compositionally biased region" description="Basic and acidic residues" evidence="3">
    <location>
        <begin position="215"/>
        <end position="237"/>
    </location>
</feature>
<evidence type="ECO:0000256" key="3">
    <source>
        <dbReference type="SAM" id="MobiDB-lite"/>
    </source>
</evidence>
<feature type="region of interest" description="Disordered" evidence="3">
    <location>
        <begin position="1"/>
        <end position="37"/>
    </location>
</feature>
<proteinExistence type="predicted"/>
<dbReference type="EMBL" id="KN880586">
    <property type="protein sequence ID" value="KIY65528.1"/>
    <property type="molecule type" value="Genomic_DNA"/>
</dbReference>
<protein>
    <recommendedName>
        <fullName evidence="6">DNA breaking-rejoining enzyme</fullName>
    </recommendedName>
</protein>
<gene>
    <name evidence="4" type="ORF">CYLTODRAFT_465356</name>
</gene>
<evidence type="ECO:0008006" key="6">
    <source>
        <dbReference type="Google" id="ProtNLM"/>
    </source>
</evidence>
<evidence type="ECO:0000313" key="4">
    <source>
        <dbReference type="EMBL" id="KIY65528.1"/>
    </source>
</evidence>
<dbReference type="PANTHER" id="PTHR34605:SF3">
    <property type="entry name" value="P CELL-TYPE AGGLUTINATION PROTEIN MAP4-LIKE-RELATED"/>
    <property type="match status" value="1"/>
</dbReference>
<organism evidence="4 5">
    <name type="scientific">Cylindrobasidium torrendii FP15055 ss-10</name>
    <dbReference type="NCBI Taxonomy" id="1314674"/>
    <lineage>
        <taxon>Eukaryota</taxon>
        <taxon>Fungi</taxon>
        <taxon>Dikarya</taxon>
        <taxon>Basidiomycota</taxon>
        <taxon>Agaricomycotina</taxon>
        <taxon>Agaricomycetes</taxon>
        <taxon>Agaricomycetidae</taxon>
        <taxon>Agaricales</taxon>
        <taxon>Marasmiineae</taxon>
        <taxon>Physalacriaceae</taxon>
        <taxon>Cylindrobasidium</taxon>
    </lineage>
</organism>
<evidence type="ECO:0000313" key="5">
    <source>
        <dbReference type="Proteomes" id="UP000054007"/>
    </source>
</evidence>
<dbReference type="InterPro" id="IPR010998">
    <property type="entry name" value="Integrase_recombinase_N"/>
</dbReference>
<dbReference type="InterPro" id="IPR011010">
    <property type="entry name" value="DNA_brk_join_enz"/>
</dbReference>
<dbReference type="SUPFAM" id="SSF47823">
    <property type="entry name" value="lambda integrase-like, N-terminal domain"/>
    <property type="match status" value="1"/>
</dbReference>
<name>A0A0D7B4N6_9AGAR</name>
<feature type="region of interest" description="Disordered" evidence="3">
    <location>
        <begin position="215"/>
        <end position="248"/>
    </location>
</feature>
<evidence type="ECO:0000256" key="2">
    <source>
        <dbReference type="ARBA" id="ARBA00023172"/>
    </source>
</evidence>
<dbReference type="InterPro" id="IPR052925">
    <property type="entry name" value="Phage_Integrase-like_Recomb"/>
</dbReference>
<keyword evidence="1" id="KW-0238">DNA-binding</keyword>
<dbReference type="Gene3D" id="1.10.150.130">
    <property type="match status" value="1"/>
</dbReference>
<dbReference type="SUPFAM" id="SSF56349">
    <property type="entry name" value="DNA breaking-rejoining enzymes"/>
    <property type="match status" value="1"/>
</dbReference>
<dbReference type="InterPro" id="IPR013762">
    <property type="entry name" value="Integrase-like_cat_sf"/>
</dbReference>
<dbReference type="GO" id="GO:0003677">
    <property type="term" value="F:DNA binding"/>
    <property type="evidence" value="ECO:0007669"/>
    <property type="project" value="UniProtKB-KW"/>
</dbReference>
<dbReference type="GO" id="GO:0006310">
    <property type="term" value="P:DNA recombination"/>
    <property type="evidence" value="ECO:0007669"/>
    <property type="project" value="UniProtKB-KW"/>
</dbReference>
<dbReference type="Gene3D" id="1.10.443.10">
    <property type="entry name" value="Intergrase catalytic core"/>
    <property type="match status" value="1"/>
</dbReference>
<keyword evidence="2" id="KW-0233">DNA recombination</keyword>